<dbReference type="VEuPathDB" id="TriTrypDB:TvY486_0000630"/>
<dbReference type="NCBIfam" id="TIGR01631">
    <property type="entry name" value="Trypano_RHS"/>
    <property type="match status" value="1"/>
</dbReference>
<gene>
    <name evidence="5" type="ORF">TvY486_0000630</name>
</gene>
<dbReference type="Pfam" id="PF24466">
    <property type="entry name" value="DUF7578"/>
    <property type="match status" value="1"/>
</dbReference>
<keyword evidence="6" id="KW-1185">Reference proteome</keyword>
<dbReference type="Pfam" id="PF07999">
    <property type="entry name" value="RHSP"/>
    <property type="match status" value="1"/>
</dbReference>
<evidence type="ECO:0000256" key="1">
    <source>
        <dbReference type="SAM" id="MobiDB-lite"/>
    </source>
</evidence>
<dbReference type="AlphaFoldDB" id="F9WKT5"/>
<protein>
    <submittedName>
        <fullName evidence="5">Retrotransposon hot spot (RHS) protein, putative</fullName>
    </submittedName>
</protein>
<accession>F9WKT5</accession>
<evidence type="ECO:0000313" key="6">
    <source>
        <dbReference type="Proteomes" id="UP000009027"/>
    </source>
</evidence>
<proteinExistence type="predicted"/>
<dbReference type="PANTHER" id="PTHR33129">
    <property type="entry name" value="PROTEIN KINASE DOMAIN-CONTAINING PROTEIN-RELATED"/>
    <property type="match status" value="1"/>
</dbReference>
<evidence type="ECO:0000259" key="2">
    <source>
        <dbReference type="Pfam" id="PF07999"/>
    </source>
</evidence>
<feature type="region of interest" description="Disordered" evidence="1">
    <location>
        <begin position="1"/>
        <end position="28"/>
    </location>
</feature>
<dbReference type="PANTHER" id="PTHR33129:SF3">
    <property type="entry name" value="HOT SPOT (RHS) PROTEIN, PUTATIVE-RELATED"/>
    <property type="match status" value="1"/>
</dbReference>
<evidence type="ECO:0000259" key="4">
    <source>
        <dbReference type="Pfam" id="PF24466"/>
    </source>
</evidence>
<name>F9WKT5_TRYVY</name>
<dbReference type="InterPro" id="IPR006518">
    <property type="entry name" value="Trypano_RHS"/>
</dbReference>
<reference evidence="5 6" key="1">
    <citation type="journal article" date="2012" name="Proc. Natl. Acad. Sci. U.S.A.">
        <title>Antigenic diversity is generated by distinct evolutionary mechanisms in African trypanosome species.</title>
        <authorList>
            <person name="Jackson A.P."/>
            <person name="Berry A."/>
            <person name="Aslett M."/>
            <person name="Allison H.C."/>
            <person name="Burton P."/>
            <person name="Vavrova-Anderson J."/>
            <person name="Brown R."/>
            <person name="Browne H."/>
            <person name="Corton N."/>
            <person name="Hauser H."/>
            <person name="Gamble J."/>
            <person name="Gilderthorp R."/>
            <person name="Marcello L."/>
            <person name="McQuillan J."/>
            <person name="Otto T.D."/>
            <person name="Quail M.A."/>
            <person name="Sanders M.J."/>
            <person name="van Tonder A."/>
            <person name="Ginger M.L."/>
            <person name="Field M.C."/>
            <person name="Barry J.D."/>
            <person name="Hertz-Fowler C."/>
            <person name="Berriman M."/>
        </authorList>
    </citation>
    <scope>NUCLEOTIDE SEQUENCE</scope>
    <source>
        <strain evidence="5 6">Y486</strain>
    </source>
</reference>
<sequence>MAGRKRLVRKNESGGAGEPPLSRARVESVPDPRWTLKSSVRDVLLDGVPPPDNVMLLSECLERVGYRKRVANGNVKMDIVIQEPEFYIPDEHTRRRILSLPECRTYALVYRVIPLLEEKGITSVGQWGGADKNADAKRAVRDELADDRLWNKTRGLLDAAFNVAKDAEMKEKIERKRVRNAGNVAGVVIPGAFESVVNAKWSHVLSGVANKPLGMRVASGRPRRVWRDAEVNKTPLPLPPENDDEARSDGLELLVLTSEKGWPYTEFKIHTTAIVTPVHMMDATDVVVRREVVRVWNIVRADLDTWLVRKERPPTPFVLLGSPGIGKSFGVGSYLLYELLRYAPGKLDVVTFLVHEMVYIFYLPRGGEAGRVEEYDKTAGVKRIRGLSRSGKRGYMILDAKKDERLPTNLPGTVWGSIVLSSPNKINYKVWNEKNNSSKFLFINRYHAREMKAYFAWMRRADLAAAGRNAAMRAELEESWGLMQERMHEVGHAPRYVFHGENYERRRDEAEVALNTLINVEVLYFLRVFAGSIEWKDDGTTHCLVDLVRLGVADIERCGNRPVSVNVLKKMLKKLSEIIASDPRIFNPDYHATENGIVFEILVLAALQHPASTRSMLQGVKTLECGENGQRQSVLETVVVPNLPNDQLAFRRVELLYNSCSPEKMVACEPMVLYQGRSVNYPVIDGFFVVEDHSGRAGRAGRQRGAPQRTVVLLQVTLVKEHPTDTSKLMSLKKALRAQFSNWEDFTRDAQWEMIYLQPDKTEKMSTRQRCTIPQGMEGNAAHKNAYEFWDTKVWQYQRSVSKDVLLVRALLPVR</sequence>
<dbReference type="InterPro" id="IPR052980">
    <property type="entry name" value="Crinkler_effector"/>
</dbReference>
<dbReference type="Proteomes" id="UP000009027">
    <property type="component" value="Unassembled WGS sequence"/>
</dbReference>
<dbReference type="InterPro" id="IPR056000">
    <property type="entry name" value="DUF7578"/>
</dbReference>
<feature type="domain" description="Retrotransposon hot spot protein,C-terminal" evidence="2">
    <location>
        <begin position="318"/>
        <end position="579"/>
    </location>
</feature>
<dbReference type="InterPro" id="IPR046835">
    <property type="entry name" value="RHS_N"/>
</dbReference>
<feature type="domain" description="Retrotransposon hot spot protein N-terminal" evidence="3">
    <location>
        <begin position="193"/>
        <end position="310"/>
    </location>
</feature>
<evidence type="ECO:0000313" key="5">
    <source>
        <dbReference type="EMBL" id="CCD18111.1"/>
    </source>
</evidence>
<feature type="domain" description="DUF7578" evidence="4">
    <location>
        <begin position="64"/>
        <end position="111"/>
    </location>
</feature>
<dbReference type="InterPro" id="IPR046836">
    <property type="entry name" value="RHS_C"/>
</dbReference>
<organism evidence="5 6">
    <name type="scientific">Trypanosoma vivax (strain Y486)</name>
    <dbReference type="NCBI Taxonomy" id="1055687"/>
    <lineage>
        <taxon>Eukaryota</taxon>
        <taxon>Discoba</taxon>
        <taxon>Euglenozoa</taxon>
        <taxon>Kinetoplastea</taxon>
        <taxon>Metakinetoplastina</taxon>
        <taxon>Trypanosomatida</taxon>
        <taxon>Trypanosomatidae</taxon>
        <taxon>Trypanosoma</taxon>
        <taxon>Duttonella</taxon>
    </lineage>
</organism>
<evidence type="ECO:0000259" key="3">
    <source>
        <dbReference type="Pfam" id="PF20445"/>
    </source>
</evidence>
<dbReference type="Pfam" id="PF20445">
    <property type="entry name" value="RHS_N"/>
    <property type="match status" value="1"/>
</dbReference>
<dbReference type="EMBL" id="CAEX01000406">
    <property type="protein sequence ID" value="CCD18111.1"/>
    <property type="molecule type" value="Genomic_DNA"/>
</dbReference>